<keyword evidence="5 6" id="KW-0720">Serine protease</keyword>
<evidence type="ECO:0000256" key="4">
    <source>
        <dbReference type="ARBA" id="ARBA00022801"/>
    </source>
</evidence>
<dbReference type="AlphaFoldDB" id="A0A9W8QFS2"/>
<evidence type="ECO:0000259" key="10">
    <source>
        <dbReference type="Pfam" id="PF05922"/>
    </source>
</evidence>
<dbReference type="PROSITE" id="PS00138">
    <property type="entry name" value="SUBTILASE_SER"/>
    <property type="match status" value="1"/>
</dbReference>
<dbReference type="Proteomes" id="UP001144673">
    <property type="component" value="Chromosome 5"/>
</dbReference>
<comment type="similarity">
    <text evidence="1 6 7">Belongs to the peptidase S8 family.</text>
</comment>
<dbReference type="InterPro" id="IPR050131">
    <property type="entry name" value="Peptidase_S8_subtilisin-like"/>
</dbReference>
<dbReference type="PRINTS" id="PR00723">
    <property type="entry name" value="SUBTILISIN"/>
</dbReference>
<feature type="signal peptide" evidence="8">
    <location>
        <begin position="1"/>
        <end position="20"/>
    </location>
</feature>
<accession>A0A9W8QFS2</accession>
<protein>
    <submittedName>
        <fullName evidence="11">Uncharacterized protein</fullName>
    </submittedName>
</protein>
<dbReference type="GO" id="GO:0005576">
    <property type="term" value="C:extracellular region"/>
    <property type="evidence" value="ECO:0007669"/>
    <property type="project" value="UniProtKB-ARBA"/>
</dbReference>
<dbReference type="Pfam" id="PF00082">
    <property type="entry name" value="Peptidase_S8"/>
    <property type="match status" value="1"/>
</dbReference>
<evidence type="ECO:0000313" key="11">
    <source>
        <dbReference type="EMBL" id="KAJ4153846.1"/>
    </source>
</evidence>
<dbReference type="SUPFAM" id="SSF54897">
    <property type="entry name" value="Protease propeptides/inhibitors"/>
    <property type="match status" value="1"/>
</dbReference>
<dbReference type="PROSITE" id="PS51892">
    <property type="entry name" value="SUBTILASE"/>
    <property type="match status" value="1"/>
</dbReference>
<evidence type="ECO:0000256" key="1">
    <source>
        <dbReference type="ARBA" id="ARBA00011073"/>
    </source>
</evidence>
<dbReference type="InterPro" id="IPR036852">
    <property type="entry name" value="Peptidase_S8/S53_dom_sf"/>
</dbReference>
<dbReference type="GO" id="GO:0004252">
    <property type="term" value="F:serine-type endopeptidase activity"/>
    <property type="evidence" value="ECO:0007669"/>
    <property type="project" value="UniProtKB-UniRule"/>
</dbReference>
<keyword evidence="12" id="KW-1185">Reference proteome</keyword>
<dbReference type="Pfam" id="PF05922">
    <property type="entry name" value="Inhibitor_I9"/>
    <property type="match status" value="1"/>
</dbReference>
<dbReference type="Gene3D" id="3.30.70.80">
    <property type="entry name" value="Peptidase S8 propeptide/proteinase inhibitor I9"/>
    <property type="match status" value="1"/>
</dbReference>
<proteinExistence type="inferred from homology"/>
<dbReference type="PANTHER" id="PTHR43806">
    <property type="entry name" value="PEPTIDASE S8"/>
    <property type="match status" value="1"/>
</dbReference>
<dbReference type="InterPro" id="IPR010259">
    <property type="entry name" value="S8pro/Inhibitor_I9"/>
</dbReference>
<evidence type="ECO:0000256" key="8">
    <source>
        <dbReference type="SAM" id="SignalP"/>
    </source>
</evidence>
<reference evidence="11" key="1">
    <citation type="journal article" date="2023" name="Access Microbiol">
        <title>De-novo genome assembly for Akanthomyces muscarius, a biocontrol agent of insect agricultural pests.</title>
        <authorList>
            <person name="Erdos Z."/>
            <person name="Studholme D.J."/>
            <person name="Raymond B."/>
            <person name="Sharma M."/>
        </authorList>
    </citation>
    <scope>NUCLEOTIDE SEQUENCE</scope>
    <source>
        <strain evidence="11">Ve6</strain>
    </source>
</reference>
<gene>
    <name evidence="11" type="ORF">LMH87_010316</name>
</gene>
<keyword evidence="2 6" id="KW-0645">Protease</keyword>
<feature type="chain" id="PRO_5040898537" evidence="8">
    <location>
        <begin position="21"/>
        <end position="402"/>
    </location>
</feature>
<evidence type="ECO:0000256" key="2">
    <source>
        <dbReference type="ARBA" id="ARBA00022670"/>
    </source>
</evidence>
<feature type="active site" description="Charge relay system" evidence="6">
    <location>
        <position position="346"/>
    </location>
</feature>
<evidence type="ECO:0000256" key="3">
    <source>
        <dbReference type="ARBA" id="ARBA00022729"/>
    </source>
</evidence>
<organism evidence="11 12">
    <name type="scientific">Akanthomyces muscarius</name>
    <name type="common">Entomopathogenic fungus</name>
    <name type="synonym">Lecanicillium muscarium</name>
    <dbReference type="NCBI Taxonomy" id="2231603"/>
    <lineage>
        <taxon>Eukaryota</taxon>
        <taxon>Fungi</taxon>
        <taxon>Dikarya</taxon>
        <taxon>Ascomycota</taxon>
        <taxon>Pezizomycotina</taxon>
        <taxon>Sordariomycetes</taxon>
        <taxon>Hypocreomycetidae</taxon>
        <taxon>Hypocreales</taxon>
        <taxon>Cordycipitaceae</taxon>
        <taxon>Akanthomyces</taxon>
    </lineage>
</organism>
<sequence length="402" mass="42120">MRLFNTLAAVLAATCASVLAGAAGVEKSGHAGTFIVVLKKGISTRSVDSHIELVHAMHMNSLGRRELSLPGIKDVFSIGNFQAYSGSFDDDTLQKIRELPEVDSAELEQKFTPDAVATQEAADHGLASMSSHGPGANNFIYDESAGKGTFAYVIDSGIQGAHPDFGGRVKQGFSVTGSFDNLYNHGTRVAGCQGSTTYGVAKHAEIIDVRVFEHASGTTAENILRGFSWAVEDILNKSQAHKSVINISMVAEGLENADNDPVTRAVEAAFQKGILTVIGAGNKAYNVREVAPAAAPNAVTVGAIDRDWALWSSSGVGAGVDILAPGVDILTITSENNEPIRGSGTSFATPYVSGVALYLAALETFKSTQEWIDKIKALGTAGKVSGLRDDTVNLVAYDGVSA</sequence>
<feature type="active site" description="Charge relay system" evidence="6">
    <location>
        <position position="155"/>
    </location>
</feature>
<dbReference type="InterPro" id="IPR015500">
    <property type="entry name" value="Peptidase_S8_subtilisin-rel"/>
</dbReference>
<evidence type="ECO:0000256" key="5">
    <source>
        <dbReference type="ARBA" id="ARBA00022825"/>
    </source>
</evidence>
<dbReference type="GO" id="GO:0006508">
    <property type="term" value="P:proteolysis"/>
    <property type="evidence" value="ECO:0007669"/>
    <property type="project" value="UniProtKB-KW"/>
</dbReference>
<comment type="caution">
    <text evidence="11">The sequence shown here is derived from an EMBL/GenBank/DDBJ whole genome shotgun (WGS) entry which is preliminary data.</text>
</comment>
<dbReference type="GeneID" id="80897475"/>
<dbReference type="InterPro" id="IPR000209">
    <property type="entry name" value="Peptidase_S8/S53_dom"/>
</dbReference>
<feature type="active site" description="Charge relay system" evidence="6">
    <location>
        <position position="185"/>
    </location>
</feature>
<evidence type="ECO:0000313" key="12">
    <source>
        <dbReference type="Proteomes" id="UP001144673"/>
    </source>
</evidence>
<evidence type="ECO:0000259" key="9">
    <source>
        <dbReference type="Pfam" id="PF00082"/>
    </source>
</evidence>
<dbReference type="RefSeq" id="XP_056054504.1">
    <property type="nucleotide sequence ID" value="XM_056197457.1"/>
</dbReference>
<dbReference type="PANTHER" id="PTHR43806:SF58">
    <property type="entry name" value="ALKALINE PROTEASE 1-RELATED"/>
    <property type="match status" value="1"/>
</dbReference>
<dbReference type="SUPFAM" id="SSF52743">
    <property type="entry name" value="Subtilisin-like"/>
    <property type="match status" value="1"/>
</dbReference>
<dbReference type="InterPro" id="IPR023827">
    <property type="entry name" value="Peptidase_S8_Asp-AS"/>
</dbReference>
<dbReference type="Gene3D" id="3.40.50.200">
    <property type="entry name" value="Peptidase S8/S53 domain"/>
    <property type="match status" value="1"/>
</dbReference>
<dbReference type="InterPro" id="IPR023828">
    <property type="entry name" value="Peptidase_S8_Ser-AS"/>
</dbReference>
<evidence type="ECO:0000256" key="6">
    <source>
        <dbReference type="PROSITE-ProRule" id="PRU01240"/>
    </source>
</evidence>
<feature type="domain" description="Peptidase S8/S53" evidence="9">
    <location>
        <begin position="146"/>
        <end position="361"/>
    </location>
</feature>
<dbReference type="InterPro" id="IPR037045">
    <property type="entry name" value="S8pro/Inhibitor_I9_sf"/>
</dbReference>
<evidence type="ECO:0000256" key="7">
    <source>
        <dbReference type="RuleBase" id="RU003355"/>
    </source>
</evidence>
<dbReference type="PROSITE" id="PS00136">
    <property type="entry name" value="SUBTILASE_ASP"/>
    <property type="match status" value="1"/>
</dbReference>
<dbReference type="EMBL" id="JAJHUN010000008">
    <property type="protein sequence ID" value="KAJ4153846.1"/>
    <property type="molecule type" value="Genomic_DNA"/>
</dbReference>
<dbReference type="KEGG" id="amus:LMH87_010316"/>
<name>A0A9W8QFS2_AKAMU</name>
<keyword evidence="4 6" id="KW-0378">Hydrolase</keyword>
<feature type="domain" description="Inhibitor I9" evidence="10">
    <location>
        <begin position="33"/>
        <end position="110"/>
    </location>
</feature>
<keyword evidence="3 8" id="KW-0732">Signal</keyword>